<dbReference type="InterPro" id="IPR006638">
    <property type="entry name" value="Elp3/MiaA/NifB-like_rSAM"/>
</dbReference>
<dbReference type="GO" id="GO:0060255">
    <property type="term" value="P:regulation of macromolecule metabolic process"/>
    <property type="evidence" value="ECO:0007669"/>
    <property type="project" value="UniProtKB-ARBA"/>
</dbReference>
<dbReference type="SFLD" id="SFLDF00413">
    <property type="entry name" value="CDK5RAP1"/>
    <property type="match status" value="1"/>
</dbReference>
<dbReference type="InterPro" id="IPR002792">
    <property type="entry name" value="TRAM_dom"/>
</dbReference>
<dbReference type="GO" id="GO:0005829">
    <property type="term" value="C:cytosol"/>
    <property type="evidence" value="ECO:0007669"/>
    <property type="project" value="TreeGrafter"/>
</dbReference>
<dbReference type="PROSITE" id="PS51449">
    <property type="entry name" value="MTTASE_N"/>
    <property type="match status" value="1"/>
</dbReference>
<dbReference type="PROSITE" id="PS51918">
    <property type="entry name" value="RADICAL_SAM"/>
    <property type="match status" value="1"/>
</dbReference>
<keyword evidence="7" id="KW-0411">Iron-sulfur</keyword>
<dbReference type="PROSITE" id="PS50926">
    <property type="entry name" value="TRAM"/>
    <property type="match status" value="1"/>
</dbReference>
<dbReference type="InterPro" id="IPR006463">
    <property type="entry name" value="MiaB_methiolase"/>
</dbReference>
<dbReference type="PROSITE" id="PS01278">
    <property type="entry name" value="MTTASE_RADICAL"/>
    <property type="match status" value="1"/>
</dbReference>
<protein>
    <recommendedName>
        <fullName evidence="9">CDK5RAP1-like protein</fullName>
    </recommendedName>
</protein>
<evidence type="ECO:0000256" key="3">
    <source>
        <dbReference type="ARBA" id="ARBA00022485"/>
    </source>
</evidence>
<evidence type="ECO:0000256" key="7">
    <source>
        <dbReference type="ARBA" id="ARBA00023014"/>
    </source>
</evidence>
<dbReference type="InterPro" id="IPR058240">
    <property type="entry name" value="rSAM_sf"/>
</dbReference>
<organism evidence="13 14">
    <name type="scientific">Glossina fuscipes</name>
    <dbReference type="NCBI Taxonomy" id="7396"/>
    <lineage>
        <taxon>Eukaryota</taxon>
        <taxon>Metazoa</taxon>
        <taxon>Ecdysozoa</taxon>
        <taxon>Arthropoda</taxon>
        <taxon>Hexapoda</taxon>
        <taxon>Insecta</taxon>
        <taxon>Pterygota</taxon>
        <taxon>Neoptera</taxon>
        <taxon>Endopterygota</taxon>
        <taxon>Diptera</taxon>
        <taxon>Brachycera</taxon>
        <taxon>Muscomorpha</taxon>
        <taxon>Hippoboscoidea</taxon>
        <taxon>Glossinidae</taxon>
        <taxon>Glossina</taxon>
    </lineage>
</organism>
<sequence length="565" mass="64899">MKLARIIKCYLHFHPQHCKFSTTTSSVRTLKRETFLEKISAGPSFQKFLNVKSKMPMASSKVNDEFIPYLPANSYKGHGRKVYFEIYGCQMNTNDAEVVWSILQANDYDRCQDIQEADVIMMITCAIRDGAEIKIWNRLQHLKALKHKRSTKRGPLQISLLGCMAERLKQHVLEKEKSVDVVAGPDSYKDLPRLLALTRHYEYSAVNVLLSLDETYADIMPVRLNKESPTAFISIMRGCDNMCSYCIVPFTRGRERSRPLESIIKEVKMLDSQGIREVTLLGQNVNSYRDISKETSMESTTVPGFNTVYKPKINGLPFSVLLQQVAEAVPNMRIRFTSPHPKDFSEDVLRVMRDYPNICKNIHLPAQSGNNAVLKRMRRGYTREAYLKLVNVIRRYLPGVGLSSDFICGFCEETEAEFGDTVTLIEKVKYNMAFLFSYSMREKTSAYRNYKDDVPHFTKIERLQRMVKAFRDGATELHKEYEGTRELILVEGKSKRSNDHVFGRNEANIKVIIPMKNILINQSSIQQSEQINVGDFVAVRITDTNSQVLKGEPLYKTTIQDFYNT</sequence>
<reference evidence="14" key="1">
    <citation type="submission" date="2025-08" db="UniProtKB">
        <authorList>
            <consortium name="RefSeq"/>
        </authorList>
    </citation>
    <scope>IDENTIFICATION</scope>
    <source>
        <tissue evidence="14">Whole body pupa</tissue>
    </source>
</reference>
<dbReference type="SFLD" id="SFLDS00029">
    <property type="entry name" value="Radical_SAM"/>
    <property type="match status" value="1"/>
</dbReference>
<dbReference type="NCBIfam" id="TIGR00089">
    <property type="entry name" value="MiaB/RimO family radical SAM methylthiotransferase"/>
    <property type="match status" value="1"/>
</dbReference>
<dbReference type="GO" id="GO:0051539">
    <property type="term" value="F:4 iron, 4 sulfur cluster binding"/>
    <property type="evidence" value="ECO:0007669"/>
    <property type="project" value="UniProtKB-KW"/>
</dbReference>
<evidence type="ECO:0000256" key="8">
    <source>
        <dbReference type="ARBA" id="ARBA00053923"/>
    </source>
</evidence>
<dbReference type="GO" id="GO:0080090">
    <property type="term" value="P:regulation of primary metabolic process"/>
    <property type="evidence" value="ECO:0007669"/>
    <property type="project" value="UniProtKB-ARBA"/>
</dbReference>
<dbReference type="InterPro" id="IPR020612">
    <property type="entry name" value="Methylthiotransferase_CS"/>
</dbReference>
<evidence type="ECO:0000259" key="10">
    <source>
        <dbReference type="PROSITE" id="PS50926"/>
    </source>
</evidence>
<dbReference type="SMART" id="SM00729">
    <property type="entry name" value="Elp3"/>
    <property type="match status" value="1"/>
</dbReference>
<evidence type="ECO:0000259" key="12">
    <source>
        <dbReference type="PROSITE" id="PS51918"/>
    </source>
</evidence>
<dbReference type="GO" id="GO:0046872">
    <property type="term" value="F:metal ion binding"/>
    <property type="evidence" value="ECO:0007669"/>
    <property type="project" value="UniProtKB-KW"/>
</dbReference>
<dbReference type="SFLD" id="SFLDG01061">
    <property type="entry name" value="methylthiotransferase"/>
    <property type="match status" value="1"/>
</dbReference>
<dbReference type="GO" id="GO:0005739">
    <property type="term" value="C:mitochondrion"/>
    <property type="evidence" value="ECO:0007669"/>
    <property type="project" value="TreeGrafter"/>
</dbReference>
<feature type="domain" description="MTTase N-terminal" evidence="11">
    <location>
        <begin position="80"/>
        <end position="200"/>
    </location>
</feature>
<proteinExistence type="inferred from homology"/>
<dbReference type="Gene3D" id="3.80.30.20">
    <property type="entry name" value="tm_1862 like domain"/>
    <property type="match status" value="1"/>
</dbReference>
<dbReference type="FunFam" id="3.40.50.12160:FF:000003">
    <property type="entry name" value="CDK5 regulatory subunit-associated protein 1"/>
    <property type="match status" value="1"/>
</dbReference>
<evidence type="ECO:0000259" key="11">
    <source>
        <dbReference type="PROSITE" id="PS51449"/>
    </source>
</evidence>
<dbReference type="InterPro" id="IPR013848">
    <property type="entry name" value="Methylthiotransferase_N"/>
</dbReference>
<keyword evidence="6" id="KW-0408">Iron</keyword>
<evidence type="ECO:0000256" key="4">
    <source>
        <dbReference type="ARBA" id="ARBA00022691"/>
    </source>
</evidence>
<keyword evidence="4" id="KW-0949">S-adenosyl-L-methionine</keyword>
<dbReference type="InterPro" id="IPR005839">
    <property type="entry name" value="Methylthiotransferase"/>
</dbReference>
<dbReference type="KEGG" id="gfs:119634800"/>
<dbReference type="Pfam" id="PF00919">
    <property type="entry name" value="UPF0004"/>
    <property type="match status" value="1"/>
</dbReference>
<dbReference type="AlphaFoldDB" id="A0A8U0WHV7"/>
<name>A0A8U0WHV7_9MUSC</name>
<feature type="domain" description="TRAM" evidence="10">
    <location>
        <begin position="479"/>
        <end position="555"/>
    </location>
</feature>
<evidence type="ECO:0000256" key="9">
    <source>
        <dbReference type="ARBA" id="ARBA00074452"/>
    </source>
</evidence>
<evidence type="ECO:0000313" key="13">
    <source>
        <dbReference type="Proteomes" id="UP000092443"/>
    </source>
</evidence>
<keyword evidence="5" id="KW-0479">Metal-binding</keyword>
<dbReference type="GO" id="GO:0035597">
    <property type="term" value="F:tRNA-2-methylthio-N(6)-dimethylallyladenosine(37) synthase activity"/>
    <property type="evidence" value="ECO:0007669"/>
    <property type="project" value="TreeGrafter"/>
</dbReference>
<dbReference type="Pfam" id="PF04055">
    <property type="entry name" value="Radical_SAM"/>
    <property type="match status" value="1"/>
</dbReference>
<dbReference type="SFLD" id="SFLDG01082">
    <property type="entry name" value="B12-binding_domain_containing"/>
    <property type="match status" value="1"/>
</dbReference>
<evidence type="ECO:0000256" key="1">
    <source>
        <dbReference type="ARBA" id="ARBA00001966"/>
    </source>
</evidence>
<dbReference type="PANTHER" id="PTHR43020:SF2">
    <property type="entry name" value="MITOCHONDRIAL TRNA METHYLTHIOTRANSFERASE CDK5RAP1"/>
    <property type="match status" value="1"/>
</dbReference>
<keyword evidence="3" id="KW-0004">4Fe-4S</keyword>
<dbReference type="Proteomes" id="UP000092443">
    <property type="component" value="Unplaced"/>
</dbReference>
<dbReference type="Pfam" id="PF01938">
    <property type="entry name" value="TRAM"/>
    <property type="match status" value="1"/>
</dbReference>
<dbReference type="GeneID" id="119634800"/>
<dbReference type="InterPro" id="IPR007197">
    <property type="entry name" value="rSAM"/>
</dbReference>
<dbReference type="SUPFAM" id="SSF102114">
    <property type="entry name" value="Radical SAM enzymes"/>
    <property type="match status" value="1"/>
</dbReference>
<dbReference type="PANTHER" id="PTHR43020">
    <property type="entry name" value="CDK5 REGULATORY SUBUNIT-ASSOCIATED PROTEIN 1"/>
    <property type="match status" value="1"/>
</dbReference>
<evidence type="ECO:0000256" key="5">
    <source>
        <dbReference type="ARBA" id="ARBA00022723"/>
    </source>
</evidence>
<comment type="cofactor">
    <cofactor evidence="1">
        <name>[4Fe-4S] cluster</name>
        <dbReference type="ChEBI" id="CHEBI:49883"/>
    </cofactor>
</comment>
<dbReference type="Gene3D" id="3.40.50.12160">
    <property type="entry name" value="Methylthiotransferase, N-terminal domain"/>
    <property type="match status" value="1"/>
</dbReference>
<comment type="similarity">
    <text evidence="2">Belongs to the methylthiotransferase family. MiaB subfamily.</text>
</comment>
<keyword evidence="13" id="KW-1185">Reference proteome</keyword>
<dbReference type="SFLD" id="SFLDF00273">
    <property type="entry name" value="(dimethylallyl)adenosine_tRNA"/>
    <property type="match status" value="1"/>
</dbReference>
<comment type="function">
    <text evidence="8">Potential regulator of CDK5 activity.</text>
</comment>
<feature type="domain" description="Radical SAM core" evidence="12">
    <location>
        <begin position="225"/>
        <end position="476"/>
    </location>
</feature>
<evidence type="ECO:0000256" key="2">
    <source>
        <dbReference type="ARBA" id="ARBA00009815"/>
    </source>
</evidence>
<dbReference type="RefSeq" id="XP_037885114.1">
    <property type="nucleotide sequence ID" value="XM_038029186.1"/>
</dbReference>
<gene>
    <name evidence="14" type="primary">LOC119634800</name>
</gene>
<dbReference type="InterPro" id="IPR038135">
    <property type="entry name" value="Methylthiotransferase_N_sf"/>
</dbReference>
<accession>A0A8U0WHV7</accession>
<evidence type="ECO:0000313" key="14">
    <source>
        <dbReference type="RefSeq" id="XP_037885114.1"/>
    </source>
</evidence>
<dbReference type="FunFam" id="3.80.30.20:FF:000003">
    <property type="entry name" value="CDK5 regulatory subunit-associated protein 1"/>
    <property type="match status" value="1"/>
</dbReference>
<dbReference type="NCBIfam" id="TIGR01574">
    <property type="entry name" value="miaB-methiolase"/>
    <property type="match status" value="1"/>
</dbReference>
<evidence type="ECO:0000256" key="6">
    <source>
        <dbReference type="ARBA" id="ARBA00023004"/>
    </source>
</evidence>
<dbReference type="InterPro" id="IPR023404">
    <property type="entry name" value="rSAM_horseshoe"/>
</dbReference>